<name>A0A433J1U7_9PROT</name>
<accession>A0A433J1U7</accession>
<organism evidence="1 2">
    <name type="scientific">Azospirillum doebereinerae</name>
    <dbReference type="NCBI Taxonomy" id="92933"/>
    <lineage>
        <taxon>Bacteria</taxon>
        <taxon>Pseudomonadati</taxon>
        <taxon>Pseudomonadota</taxon>
        <taxon>Alphaproteobacteria</taxon>
        <taxon>Rhodospirillales</taxon>
        <taxon>Azospirillaceae</taxon>
        <taxon>Azospirillum</taxon>
    </lineage>
</organism>
<comment type="caution">
    <text evidence="1">The sequence shown here is derived from an EMBL/GenBank/DDBJ whole genome shotgun (WGS) entry which is preliminary data.</text>
</comment>
<dbReference type="RefSeq" id="WP_127003486.1">
    <property type="nucleotide sequence ID" value="NZ_JBNPXW010000004.1"/>
</dbReference>
<sequence length="236" mass="25455">MPTTHRLFAEAWLADLSADTPRDRALDAARSGIDAALARIDAALAGWRAHAEALGATGDPAHIAPLLRAETDGFPQAAGAADGAVHDVMRRVAFKRRELMPLFPPLLDRIRVAHGEAALHCGAARWRLMAARTLADPGGPSSPVQGYGTRYVKSDRFDARALQSLSAADRVRADRALKRLGESPIPEELDLRPLDGGLWTIKAGGRNRFILRTASDRRGALYVVEDAGLWSGTEEL</sequence>
<dbReference type="EMBL" id="RZIJ01000028">
    <property type="protein sequence ID" value="RUQ65068.1"/>
    <property type="molecule type" value="Genomic_DNA"/>
</dbReference>
<proteinExistence type="predicted"/>
<dbReference type="OrthoDB" id="7301532at2"/>
<evidence type="ECO:0000313" key="1">
    <source>
        <dbReference type="EMBL" id="RUQ65068.1"/>
    </source>
</evidence>
<dbReference type="Proteomes" id="UP000280346">
    <property type="component" value="Unassembled WGS sequence"/>
</dbReference>
<protein>
    <submittedName>
        <fullName evidence="1">Uncharacterized protein</fullName>
    </submittedName>
</protein>
<keyword evidence="2" id="KW-1185">Reference proteome</keyword>
<dbReference type="AlphaFoldDB" id="A0A433J1U7"/>
<gene>
    <name evidence="1" type="ORF">EJ913_26170</name>
</gene>
<evidence type="ECO:0000313" key="2">
    <source>
        <dbReference type="Proteomes" id="UP000280346"/>
    </source>
</evidence>
<reference evidence="1 2" key="1">
    <citation type="submission" date="2018-12" db="EMBL/GenBank/DDBJ databases">
        <authorList>
            <person name="Yang Y."/>
        </authorList>
    </citation>
    <scope>NUCLEOTIDE SEQUENCE [LARGE SCALE GENOMIC DNA]</scope>
    <source>
        <strain evidence="1 2">GSF71</strain>
    </source>
</reference>